<dbReference type="Gene3D" id="3.40.50.150">
    <property type="entry name" value="Vaccinia Virus protein VP39"/>
    <property type="match status" value="1"/>
</dbReference>
<dbReference type="GO" id="GO:0032259">
    <property type="term" value="P:methylation"/>
    <property type="evidence" value="ECO:0007669"/>
    <property type="project" value="UniProtKB-KW"/>
</dbReference>
<dbReference type="CDD" id="cd02440">
    <property type="entry name" value="AdoMet_MTases"/>
    <property type="match status" value="1"/>
</dbReference>
<name>A0A098BIT9_9NOCA</name>
<proteinExistence type="predicted"/>
<evidence type="ECO:0000256" key="5">
    <source>
        <dbReference type="ARBA" id="ARBA00022691"/>
    </source>
</evidence>
<dbReference type="NCBIfam" id="TIGR02469">
    <property type="entry name" value="CbiT"/>
    <property type="match status" value="1"/>
</dbReference>
<dbReference type="InterPro" id="IPR014008">
    <property type="entry name" value="Cbl_synth_MTase_CbiT"/>
</dbReference>
<feature type="domain" description="Tetrapyrrole methylase" evidence="6">
    <location>
        <begin position="5"/>
        <end position="185"/>
    </location>
</feature>
<evidence type="ECO:0000256" key="1">
    <source>
        <dbReference type="ARBA" id="ARBA00004953"/>
    </source>
</evidence>
<organism evidence="7 8">
    <name type="scientific">Rhodococcus ruber</name>
    <dbReference type="NCBI Taxonomy" id="1830"/>
    <lineage>
        <taxon>Bacteria</taxon>
        <taxon>Bacillati</taxon>
        <taxon>Actinomycetota</taxon>
        <taxon>Actinomycetes</taxon>
        <taxon>Mycobacteriales</taxon>
        <taxon>Nocardiaceae</taxon>
        <taxon>Rhodococcus</taxon>
    </lineage>
</organism>
<dbReference type="Proteomes" id="UP000042997">
    <property type="component" value="Unassembled WGS sequence"/>
</dbReference>
<dbReference type="AlphaFoldDB" id="A0A098BIT9"/>
<dbReference type="InterPro" id="IPR029063">
    <property type="entry name" value="SAM-dependent_MTases_sf"/>
</dbReference>
<dbReference type="SUPFAM" id="SSF53335">
    <property type="entry name" value="S-adenosyl-L-methionine-dependent methyltransferases"/>
    <property type="match status" value="1"/>
</dbReference>
<dbReference type="eggNOG" id="COG2242">
    <property type="taxonomic scope" value="Bacteria"/>
</dbReference>
<dbReference type="OrthoDB" id="9787825at2"/>
<dbReference type="InterPro" id="IPR000878">
    <property type="entry name" value="4pyrrol_Mease"/>
</dbReference>
<protein>
    <submittedName>
        <fullName evidence="7">Precorrin-6Y C(5,15)-methyltransferase (Decarboxylating)</fullName>
        <ecNumber evidence="7">2.1.1.132</ecNumber>
    </submittedName>
</protein>
<keyword evidence="3 7" id="KW-0489">Methyltransferase</keyword>
<evidence type="ECO:0000256" key="3">
    <source>
        <dbReference type="ARBA" id="ARBA00022603"/>
    </source>
</evidence>
<evidence type="ECO:0000256" key="2">
    <source>
        <dbReference type="ARBA" id="ARBA00022573"/>
    </source>
</evidence>
<dbReference type="EMBL" id="CCSD01000043">
    <property type="protein sequence ID" value="CDZ87626.1"/>
    <property type="molecule type" value="Genomic_DNA"/>
</dbReference>
<keyword evidence="4 7" id="KW-0808">Transferase</keyword>
<dbReference type="GO" id="GO:0009236">
    <property type="term" value="P:cobalamin biosynthetic process"/>
    <property type="evidence" value="ECO:0007669"/>
    <property type="project" value="UniProtKB-UniPathway"/>
</dbReference>
<dbReference type="EC" id="2.1.1.132" evidence="7"/>
<evidence type="ECO:0000259" key="6">
    <source>
        <dbReference type="Pfam" id="PF00590"/>
    </source>
</evidence>
<dbReference type="CDD" id="cd11644">
    <property type="entry name" value="Precorrin-6Y-MT"/>
    <property type="match status" value="1"/>
</dbReference>
<dbReference type="GO" id="GO:0046025">
    <property type="term" value="F:precorrin-6Y C5,15-methyltransferase (decarboxylating) activity"/>
    <property type="evidence" value="ECO:0007669"/>
    <property type="project" value="UniProtKB-EC"/>
</dbReference>
<dbReference type="UniPathway" id="UPA00148"/>
<dbReference type="RefSeq" id="WP_040270654.1">
    <property type="nucleotide sequence ID" value="NZ_JABFDS010000011.1"/>
</dbReference>
<evidence type="ECO:0000313" key="8">
    <source>
        <dbReference type="Proteomes" id="UP000042997"/>
    </source>
</evidence>
<dbReference type="InterPro" id="IPR006365">
    <property type="entry name" value="Cbl_synth_CobL"/>
</dbReference>
<dbReference type="SUPFAM" id="SSF53790">
    <property type="entry name" value="Tetrapyrrole methylase"/>
    <property type="match status" value="1"/>
</dbReference>
<dbReference type="PIRSF" id="PIRSF036428">
    <property type="entry name" value="CobL"/>
    <property type="match status" value="1"/>
</dbReference>
<sequence>MGSHITVVGMGADGWDGLPPPARDAVLGAQVLLGGRRHLALLPETGAVREPWPSPLRDGLDALLARHRGRTIVAVASGDPLVSGIGTTLIDRLGADAVTVLPAVSSVALARARMGWSAESVDVVTLVGRDVHAVRRAFGWGRRLIVLSSDGSTPARVADLLRRDGFGASTLTVLSDLGAPEEARRTAAADDWSGDAPALNVVCIECSGAEGYPATPGLADDAFEHDGQISKRPIRLAAVCALAPRPGQLLWDVGAGAGSVGIEWARTDPRCRTVAIERDETRADRIGRNAARLGVPSVVVVRGAAPDALVGLDTPDAVFVGGGGSIPGVLEACWAALRPGGRLVAHAVTLETESTLVQWWKTHGGELTRTTVEQAAPLGGFSGWQALRPVVQWQVTKGER</sequence>
<dbReference type="Gene3D" id="3.40.1010.10">
    <property type="entry name" value="Cobalt-precorrin-4 Transmethylase, Domain 1"/>
    <property type="match status" value="1"/>
</dbReference>
<accession>A0A098BIT9</accession>
<dbReference type="InterPro" id="IPR014777">
    <property type="entry name" value="4pyrrole_Mease_sub1"/>
</dbReference>
<keyword evidence="5" id="KW-0949">S-adenosyl-L-methionine</keyword>
<gene>
    <name evidence="7" type="primary">cobL</name>
    <name evidence="7" type="ORF">RHRU231_330083</name>
</gene>
<reference evidence="7 8" key="1">
    <citation type="journal article" date="2014" name="Genome Announc.">
        <title>Draft Genome Sequence of Propane- and Butane-Oxidizing Actinobacterium Rhodococcus ruber IEGM 231.</title>
        <authorList>
            <person name="Ivshina I.B."/>
            <person name="Kuyukina M.S."/>
            <person name="Krivoruchko A.V."/>
            <person name="Barbe V."/>
            <person name="Fischer C."/>
        </authorList>
    </citation>
    <scope>NUCLEOTIDE SEQUENCE [LARGE SCALE GENOMIC DNA]</scope>
</reference>
<dbReference type="InterPro" id="IPR012818">
    <property type="entry name" value="CbiE"/>
</dbReference>
<dbReference type="InterPro" id="IPR050714">
    <property type="entry name" value="Cobalamin_biosynth_MTase"/>
</dbReference>
<dbReference type="InterPro" id="IPR035996">
    <property type="entry name" value="4pyrrol_Methylase_sf"/>
</dbReference>
<evidence type="ECO:0000313" key="7">
    <source>
        <dbReference type="EMBL" id="CDZ87626.1"/>
    </source>
</evidence>
<evidence type="ECO:0000256" key="4">
    <source>
        <dbReference type="ARBA" id="ARBA00022679"/>
    </source>
</evidence>
<dbReference type="PANTHER" id="PTHR43182:SF1">
    <property type="entry name" value="COBALT-PRECORRIN-7 C(5)-METHYLTRANSFERASE"/>
    <property type="match status" value="1"/>
</dbReference>
<dbReference type="NCBIfam" id="TIGR02467">
    <property type="entry name" value="CbiE"/>
    <property type="match status" value="1"/>
</dbReference>
<dbReference type="PANTHER" id="PTHR43182">
    <property type="entry name" value="COBALT-PRECORRIN-6B C(15)-METHYLTRANSFERASE (DECARBOXYLATING)"/>
    <property type="match status" value="1"/>
</dbReference>
<keyword evidence="2" id="KW-0169">Cobalamin biosynthesis</keyword>
<dbReference type="Pfam" id="PF00590">
    <property type="entry name" value="TP_methylase"/>
    <property type="match status" value="1"/>
</dbReference>
<comment type="pathway">
    <text evidence="1">Cofactor biosynthesis; adenosylcobalamin biosynthesis.</text>
</comment>
<dbReference type="GO" id="GO:0008276">
    <property type="term" value="F:protein methyltransferase activity"/>
    <property type="evidence" value="ECO:0007669"/>
    <property type="project" value="InterPro"/>
</dbReference>
<dbReference type="eggNOG" id="COG2241">
    <property type="taxonomic scope" value="Bacteria"/>
</dbReference>